<dbReference type="EMBL" id="CBSW010000047">
    <property type="protein sequence ID" value="CDG95584.1"/>
    <property type="molecule type" value="Genomic_DNA"/>
</dbReference>
<dbReference type="GO" id="GO:0016998">
    <property type="term" value="P:cell wall macromolecule catabolic process"/>
    <property type="evidence" value="ECO:0007669"/>
    <property type="project" value="InterPro"/>
</dbReference>
<accession>A0A077N937</accession>
<dbReference type="PANTHER" id="PTHR38107:SF3">
    <property type="entry name" value="LYSOZYME RRRD-RELATED"/>
    <property type="match status" value="1"/>
</dbReference>
<dbReference type="RefSeq" id="WP_038215278.1">
    <property type="nucleotide sequence ID" value="NZ_CAWLWN010000128.1"/>
</dbReference>
<keyword evidence="4 7" id="KW-0378">Hydrolase</keyword>
<dbReference type="PANTHER" id="PTHR38107">
    <property type="match status" value="1"/>
</dbReference>
<evidence type="ECO:0000313" key="9">
    <source>
        <dbReference type="Proteomes" id="UP000028511"/>
    </source>
</evidence>
<dbReference type="InterPro" id="IPR033907">
    <property type="entry name" value="Endolysin_autolysin"/>
</dbReference>
<evidence type="ECO:0000256" key="3">
    <source>
        <dbReference type="ARBA" id="ARBA00022638"/>
    </source>
</evidence>
<dbReference type="HOGENOM" id="CLU_091641_3_3_6"/>
<keyword evidence="3 7" id="KW-0081">Bacteriolytic enzyme</keyword>
<evidence type="ECO:0000256" key="4">
    <source>
        <dbReference type="ARBA" id="ARBA00022801"/>
    </source>
</evidence>
<name>A0A077N937_XENBV</name>
<reference evidence="8" key="1">
    <citation type="submission" date="2013-07" db="EMBL/GenBank/DDBJ databases">
        <title>Sub-species coevolution in mutualistic symbiosis.</title>
        <authorList>
            <person name="Murfin K."/>
            <person name="Klassen J."/>
            <person name="Lee M."/>
            <person name="Forst S."/>
            <person name="Stock P."/>
            <person name="Goodrich-Blair H."/>
        </authorList>
    </citation>
    <scope>NUCLEOTIDE SEQUENCE [LARGE SCALE GENOMIC DNA]</scope>
    <source>
        <strain evidence="8">Puntauvense</strain>
    </source>
</reference>
<dbReference type="GO" id="GO:0042742">
    <property type="term" value="P:defense response to bacterium"/>
    <property type="evidence" value="ECO:0007669"/>
    <property type="project" value="UniProtKB-KW"/>
</dbReference>
<dbReference type="CDD" id="cd00737">
    <property type="entry name" value="lyz_endolysin_autolysin"/>
    <property type="match status" value="1"/>
</dbReference>
<comment type="similarity">
    <text evidence="7">Belongs to the glycosyl hydrolase 24 family.</text>
</comment>
<organism evidence="8 9">
    <name type="scientific">Xenorhabdus bovienii str. puntauvense</name>
    <dbReference type="NCBI Taxonomy" id="1398201"/>
    <lineage>
        <taxon>Bacteria</taxon>
        <taxon>Pseudomonadati</taxon>
        <taxon>Pseudomonadota</taxon>
        <taxon>Gammaproteobacteria</taxon>
        <taxon>Enterobacterales</taxon>
        <taxon>Morganellaceae</taxon>
        <taxon>Xenorhabdus</taxon>
    </lineage>
</organism>
<dbReference type="Gene3D" id="1.10.530.40">
    <property type="match status" value="1"/>
</dbReference>
<evidence type="ECO:0000256" key="7">
    <source>
        <dbReference type="RuleBase" id="RU003788"/>
    </source>
</evidence>
<proteinExistence type="inferred from homology"/>
<dbReference type="GO" id="GO:0003796">
    <property type="term" value="F:lysozyme activity"/>
    <property type="evidence" value="ECO:0007669"/>
    <property type="project" value="UniProtKB-EC"/>
</dbReference>
<dbReference type="SUPFAM" id="SSF53955">
    <property type="entry name" value="Lysozyme-like"/>
    <property type="match status" value="1"/>
</dbReference>
<protein>
    <recommendedName>
        <fullName evidence="7">Lysozyme</fullName>
        <ecNumber evidence="7">3.2.1.17</ecNumber>
    </recommendedName>
</protein>
<dbReference type="InterPro" id="IPR002196">
    <property type="entry name" value="Glyco_hydro_24"/>
</dbReference>
<dbReference type="InterPro" id="IPR023346">
    <property type="entry name" value="Lysozyme-like_dom_sf"/>
</dbReference>
<comment type="caution">
    <text evidence="8">The sequence shown here is derived from an EMBL/GenBank/DDBJ whole genome shotgun (WGS) entry which is preliminary data.</text>
</comment>
<evidence type="ECO:0000313" key="8">
    <source>
        <dbReference type="EMBL" id="CDG95584.1"/>
    </source>
</evidence>
<keyword evidence="2 7" id="KW-0929">Antimicrobial</keyword>
<dbReference type="InterPro" id="IPR023347">
    <property type="entry name" value="Lysozyme_dom_sf"/>
</dbReference>
<dbReference type="InterPro" id="IPR051018">
    <property type="entry name" value="Bacteriophage_GH24"/>
</dbReference>
<dbReference type="HAMAP" id="MF_04110">
    <property type="entry name" value="ENDOLYSIN_T4"/>
    <property type="match status" value="1"/>
</dbReference>
<gene>
    <name evidence="8" type="ORF">XBP1_1400002</name>
</gene>
<dbReference type="GO" id="GO:0009253">
    <property type="term" value="P:peptidoglycan catabolic process"/>
    <property type="evidence" value="ECO:0007669"/>
    <property type="project" value="InterPro"/>
</dbReference>
<evidence type="ECO:0000256" key="6">
    <source>
        <dbReference type="ARBA" id="ARBA00023295"/>
    </source>
</evidence>
<keyword evidence="5" id="KW-1035">Host cytoplasm</keyword>
<dbReference type="EC" id="3.2.1.17" evidence="7"/>
<dbReference type="AlphaFoldDB" id="A0A077N937"/>
<dbReference type="InterPro" id="IPR034690">
    <property type="entry name" value="Endolysin_T4_type"/>
</dbReference>
<comment type="catalytic activity">
    <reaction evidence="1 7">
        <text>Hydrolysis of (1-&gt;4)-beta-linkages between N-acetylmuramic acid and N-acetyl-D-glucosamine residues in a peptidoglycan and between N-acetyl-D-glucosamine residues in chitodextrins.</text>
        <dbReference type="EC" id="3.2.1.17"/>
    </reaction>
</comment>
<dbReference type="Pfam" id="PF00959">
    <property type="entry name" value="Phage_lysozyme"/>
    <property type="match status" value="1"/>
</dbReference>
<evidence type="ECO:0000256" key="5">
    <source>
        <dbReference type="ARBA" id="ARBA00023200"/>
    </source>
</evidence>
<sequence length="144" mass="15797">MKISNKGLAFIQQWEGLKLKAYPDPATGGIPWTIGYGHTKDVKPGQVITEQQAETFLHDDLIPAYATLERLVKVPLTQGQFDALCSFIFNCGSGNFSGSTLLKKINAGNYASAAAEFPRWNKAAGKVMNGLTRRRASEQQMFLS</sequence>
<dbReference type="GO" id="GO:0031640">
    <property type="term" value="P:killing of cells of another organism"/>
    <property type="evidence" value="ECO:0007669"/>
    <property type="project" value="UniProtKB-KW"/>
</dbReference>
<keyword evidence="6 7" id="KW-0326">Glycosidase</keyword>
<evidence type="ECO:0000256" key="2">
    <source>
        <dbReference type="ARBA" id="ARBA00022529"/>
    </source>
</evidence>
<dbReference type="Proteomes" id="UP000028511">
    <property type="component" value="Unassembled WGS sequence"/>
</dbReference>
<evidence type="ECO:0000256" key="1">
    <source>
        <dbReference type="ARBA" id="ARBA00000632"/>
    </source>
</evidence>